<dbReference type="Proteomes" id="UP000243706">
    <property type="component" value="Chromosome 1"/>
</dbReference>
<dbReference type="SUPFAM" id="SSF55816">
    <property type="entry name" value="5'-nucleotidase (syn. UDP-sugar hydrolase), C-terminal domain"/>
    <property type="match status" value="1"/>
</dbReference>
<evidence type="ECO:0000256" key="1">
    <source>
        <dbReference type="RuleBase" id="RU362119"/>
    </source>
</evidence>
<organism evidence="4 5">
    <name type="scientific">Staphylococcus muscae</name>
    <dbReference type="NCBI Taxonomy" id="1294"/>
    <lineage>
        <taxon>Bacteria</taxon>
        <taxon>Bacillati</taxon>
        <taxon>Bacillota</taxon>
        <taxon>Bacilli</taxon>
        <taxon>Bacillales</taxon>
        <taxon>Staphylococcaceae</taxon>
        <taxon>Staphylococcus</taxon>
    </lineage>
</organism>
<dbReference type="GO" id="GO:0008254">
    <property type="term" value="F:3'-nucleotidase activity"/>
    <property type="evidence" value="ECO:0007669"/>
    <property type="project" value="UniProtKB-EC"/>
</dbReference>
<proteinExistence type="inferred from homology"/>
<dbReference type="EMBL" id="LT906464">
    <property type="protein sequence ID" value="SNW01217.1"/>
    <property type="molecule type" value="Genomic_DNA"/>
</dbReference>
<gene>
    <name evidence="4" type="primary">cpdB</name>
    <name evidence="3" type="ORF">GCM10007183_13730</name>
    <name evidence="4" type="ORF">SAMEA4412661_00655</name>
</gene>
<dbReference type="Proteomes" id="UP000652995">
    <property type="component" value="Unassembled WGS sequence"/>
</dbReference>
<dbReference type="Gene3D" id="3.60.21.10">
    <property type="match status" value="1"/>
</dbReference>
<reference evidence="3" key="4">
    <citation type="submission" date="2024-05" db="EMBL/GenBank/DDBJ databases">
        <authorList>
            <person name="Sun Q."/>
            <person name="Sedlacek I."/>
        </authorList>
    </citation>
    <scope>NUCLEOTIDE SEQUENCE</scope>
    <source>
        <strain evidence="3">CCM 4175</strain>
    </source>
</reference>
<comment type="similarity">
    <text evidence="1">Belongs to the 5'-nucleotidase family.</text>
</comment>
<protein>
    <submittedName>
        <fullName evidence="4">5' nucleotidase family protein</fullName>
        <ecNumber evidence="4">3.1.3.6</ecNumber>
    </submittedName>
    <submittedName>
        <fullName evidence="3">Bifunctional metallophosphatase/5'-nucleotidase</fullName>
    </submittedName>
</protein>
<sequence>MRQNDEVRIQILATSDMHSRILEGEEGAYIYRAGTYINDVRTHYQNVLLLDNGGSLAGSIVSFYYAIIAPYKRHAMIKLMNALNYDASGISANDFKFGLDFLNRSVALSRFPWLSANITYAMTKEPYFSTPYLVKTFDGVRVAVVGLTSDKMVRHENIEMEQDIAVEHAVTASKRWIRYIHEVAEPDFLIVLYHGDRTRERHTVEGDVENQAQAIVKEAGIIDLIITGHQYETMSDYEGRTAFVQAGQNSEQLIHIDVKFRKRRNTNELLTITPKIVELESYEESQDLLKMTHYDRKAIRKWSNEAIESKNFQFSYPSFSVLLQERHPFIQLLSDAIQYAIPNDITCVHVPLPTSVDLEGNVAHQDIYHTYPHPDKPLDIALSGADIKKLIEYSAAKLIVDHQQVTIDAQQDPTLYQFWTGFDYTIDMSRPKHQRVVAFGLNETHSYRVTMTDYCYRHYRQQLKGVTIHQSATMTMPELIYEILCKSTSLQVEENNVSIIGYE</sequence>
<evidence type="ECO:0000313" key="4">
    <source>
        <dbReference type="EMBL" id="SNW01217.1"/>
    </source>
</evidence>
<evidence type="ECO:0000313" key="5">
    <source>
        <dbReference type="Proteomes" id="UP000243706"/>
    </source>
</evidence>
<evidence type="ECO:0000313" key="3">
    <source>
        <dbReference type="EMBL" id="GGA90791.1"/>
    </source>
</evidence>
<dbReference type="AlphaFoldDB" id="A0A240BZJ9"/>
<reference evidence="3" key="1">
    <citation type="journal article" date="2014" name="Int. J. Syst. Evol. Microbiol.">
        <title>Complete genome of a new Firmicutes species belonging to the dominant human colonic microbiota ('Ruminococcus bicirculans') reveals two chromosomes and a selective capacity to utilize plant glucans.</title>
        <authorList>
            <consortium name="NISC Comparative Sequencing Program"/>
            <person name="Wegmann U."/>
            <person name="Louis P."/>
            <person name="Goesmann A."/>
            <person name="Henrissat B."/>
            <person name="Duncan S.H."/>
            <person name="Flint H.J."/>
        </authorList>
    </citation>
    <scope>NUCLEOTIDE SEQUENCE</scope>
    <source>
        <strain evidence="3">CCM 4175</strain>
    </source>
</reference>
<reference evidence="4 5" key="2">
    <citation type="submission" date="2017-06" db="EMBL/GenBank/DDBJ databases">
        <authorList>
            <consortium name="Pathogen Informatics"/>
        </authorList>
    </citation>
    <scope>NUCLEOTIDE SEQUENCE [LARGE SCALE GENOMIC DNA]</scope>
    <source>
        <strain evidence="4 5">NCTC13833</strain>
    </source>
</reference>
<dbReference type="SUPFAM" id="SSF56300">
    <property type="entry name" value="Metallo-dependent phosphatases"/>
    <property type="match status" value="1"/>
</dbReference>
<reference evidence="6" key="3">
    <citation type="journal article" date="2019" name="Int. J. Syst. Evol. Microbiol.">
        <title>The Global Catalogue of Microorganisms (GCM) 10K type strain sequencing project: providing services to taxonomists for standard genome sequencing and annotation.</title>
        <authorList>
            <consortium name="The Broad Institute Genomics Platform"/>
            <consortium name="The Broad Institute Genome Sequencing Center for Infectious Disease"/>
            <person name="Wu L."/>
            <person name="Ma J."/>
        </authorList>
    </citation>
    <scope>NUCLEOTIDE SEQUENCE [LARGE SCALE GENOMIC DNA]</scope>
    <source>
        <strain evidence="6">CCM 4175</strain>
    </source>
</reference>
<dbReference type="OrthoDB" id="9775118at2"/>
<dbReference type="PANTHER" id="PTHR11575">
    <property type="entry name" value="5'-NUCLEOTIDASE-RELATED"/>
    <property type="match status" value="1"/>
</dbReference>
<dbReference type="EMBL" id="BMCB01000007">
    <property type="protein sequence ID" value="GGA90791.1"/>
    <property type="molecule type" value="Genomic_DNA"/>
</dbReference>
<dbReference type="InterPro" id="IPR008334">
    <property type="entry name" value="5'-Nucleotdase_C"/>
</dbReference>
<name>A0A240BZJ9_9STAP</name>
<dbReference type="RefSeq" id="WP_095116005.1">
    <property type="nucleotide sequence ID" value="NZ_BMCB01000007.1"/>
</dbReference>
<keyword evidence="6" id="KW-1185">Reference proteome</keyword>
<dbReference type="InterPro" id="IPR036907">
    <property type="entry name" value="5'-Nucleotdase_C_sf"/>
</dbReference>
<dbReference type="Pfam" id="PF02872">
    <property type="entry name" value="5_nucleotid_C"/>
    <property type="match status" value="1"/>
</dbReference>
<evidence type="ECO:0000313" key="6">
    <source>
        <dbReference type="Proteomes" id="UP000652995"/>
    </source>
</evidence>
<dbReference type="PANTHER" id="PTHR11575:SF6">
    <property type="entry name" value="2',3'-CYCLIC-NUCLEOTIDE 2'-PHOSPHODIESTERASE_3'-NUCLEOTIDASE"/>
    <property type="match status" value="1"/>
</dbReference>
<dbReference type="GO" id="GO:0000166">
    <property type="term" value="F:nucleotide binding"/>
    <property type="evidence" value="ECO:0007669"/>
    <property type="project" value="UniProtKB-KW"/>
</dbReference>
<keyword evidence="1 4" id="KW-0378">Hydrolase</keyword>
<accession>A0A240BZJ9</accession>
<dbReference type="PRINTS" id="PR01607">
    <property type="entry name" value="APYRASEFAMLY"/>
</dbReference>
<keyword evidence="1" id="KW-0547">Nucleotide-binding</keyword>
<dbReference type="EC" id="3.1.3.6" evidence="4"/>
<dbReference type="InterPro" id="IPR006179">
    <property type="entry name" value="5_nucleotidase/apyrase"/>
</dbReference>
<dbReference type="Gene3D" id="3.90.780.10">
    <property type="entry name" value="5'-Nucleotidase, C-terminal domain"/>
    <property type="match status" value="1"/>
</dbReference>
<dbReference type="GO" id="GO:0009166">
    <property type="term" value="P:nucleotide catabolic process"/>
    <property type="evidence" value="ECO:0007669"/>
    <property type="project" value="InterPro"/>
</dbReference>
<evidence type="ECO:0000259" key="2">
    <source>
        <dbReference type="Pfam" id="PF02872"/>
    </source>
</evidence>
<feature type="domain" description="5'-Nucleotidase C-terminal" evidence="2">
    <location>
        <begin position="325"/>
        <end position="455"/>
    </location>
</feature>
<dbReference type="GO" id="GO:0030288">
    <property type="term" value="C:outer membrane-bounded periplasmic space"/>
    <property type="evidence" value="ECO:0007669"/>
    <property type="project" value="TreeGrafter"/>
</dbReference>
<dbReference type="KEGG" id="smus:C7J88_00020"/>
<dbReference type="InterPro" id="IPR029052">
    <property type="entry name" value="Metallo-depent_PP-like"/>
</dbReference>